<organism evidence="3">
    <name type="scientific">marine sediment metagenome</name>
    <dbReference type="NCBI Taxonomy" id="412755"/>
    <lineage>
        <taxon>unclassified sequences</taxon>
        <taxon>metagenomes</taxon>
        <taxon>ecological metagenomes</taxon>
    </lineage>
</organism>
<dbReference type="Gene3D" id="3.30.450.20">
    <property type="entry name" value="PAS domain"/>
    <property type="match status" value="1"/>
</dbReference>
<evidence type="ECO:0000259" key="2">
    <source>
        <dbReference type="PROSITE" id="PS50112"/>
    </source>
</evidence>
<comment type="caution">
    <text evidence="3">The sequence shown here is derived from an EMBL/GenBank/DDBJ whole genome shotgun (WGS) entry which is preliminary data.</text>
</comment>
<accession>X0X7X0</accession>
<sequence>MRTKVKSTRNRPQPAASAITERKQVEKALPYGEEYFRPLIERALDVIVVINSDGTVRYESPSIQNVTGYTPEERQGKHFFDLIHPDDMA</sequence>
<dbReference type="GO" id="GO:0006355">
    <property type="term" value="P:regulation of DNA-templated transcription"/>
    <property type="evidence" value="ECO:0007669"/>
    <property type="project" value="InterPro"/>
</dbReference>
<dbReference type="InterPro" id="IPR000014">
    <property type="entry name" value="PAS"/>
</dbReference>
<evidence type="ECO:0000256" key="1">
    <source>
        <dbReference type="SAM" id="MobiDB-lite"/>
    </source>
</evidence>
<dbReference type="CDD" id="cd00130">
    <property type="entry name" value="PAS"/>
    <property type="match status" value="1"/>
</dbReference>
<dbReference type="NCBIfam" id="TIGR00229">
    <property type="entry name" value="sensory_box"/>
    <property type="match status" value="1"/>
</dbReference>
<dbReference type="PROSITE" id="PS50112">
    <property type="entry name" value="PAS"/>
    <property type="match status" value="1"/>
</dbReference>
<dbReference type="EMBL" id="BARS01046027">
    <property type="protein sequence ID" value="GAG39145.1"/>
    <property type="molecule type" value="Genomic_DNA"/>
</dbReference>
<feature type="domain" description="PAS" evidence="2">
    <location>
        <begin position="32"/>
        <end position="89"/>
    </location>
</feature>
<dbReference type="InterPro" id="IPR013767">
    <property type="entry name" value="PAS_fold"/>
</dbReference>
<dbReference type="AlphaFoldDB" id="X0X7X0"/>
<dbReference type="InterPro" id="IPR035965">
    <property type="entry name" value="PAS-like_dom_sf"/>
</dbReference>
<dbReference type="Pfam" id="PF00989">
    <property type="entry name" value="PAS"/>
    <property type="match status" value="1"/>
</dbReference>
<gene>
    <name evidence="3" type="ORF">S01H1_69330</name>
</gene>
<dbReference type="SUPFAM" id="SSF55785">
    <property type="entry name" value="PYP-like sensor domain (PAS domain)"/>
    <property type="match status" value="1"/>
</dbReference>
<reference evidence="3" key="1">
    <citation type="journal article" date="2014" name="Front. Microbiol.">
        <title>High frequency of phylogenetically diverse reductive dehalogenase-homologous genes in deep subseafloor sedimentary metagenomes.</title>
        <authorList>
            <person name="Kawai M."/>
            <person name="Futagami T."/>
            <person name="Toyoda A."/>
            <person name="Takaki Y."/>
            <person name="Nishi S."/>
            <person name="Hori S."/>
            <person name="Arai W."/>
            <person name="Tsubouchi T."/>
            <person name="Morono Y."/>
            <person name="Uchiyama I."/>
            <person name="Ito T."/>
            <person name="Fujiyama A."/>
            <person name="Inagaki F."/>
            <person name="Takami H."/>
        </authorList>
    </citation>
    <scope>NUCLEOTIDE SEQUENCE</scope>
    <source>
        <strain evidence="3">Expedition CK06-06</strain>
    </source>
</reference>
<feature type="region of interest" description="Disordered" evidence="1">
    <location>
        <begin position="1"/>
        <end position="21"/>
    </location>
</feature>
<protein>
    <recommendedName>
        <fullName evidence="2">PAS domain-containing protein</fullName>
    </recommendedName>
</protein>
<feature type="non-terminal residue" evidence="3">
    <location>
        <position position="89"/>
    </location>
</feature>
<name>X0X7X0_9ZZZZ</name>
<evidence type="ECO:0000313" key="3">
    <source>
        <dbReference type="EMBL" id="GAG39145.1"/>
    </source>
</evidence>
<proteinExistence type="predicted"/>